<organism evidence="2 3">
    <name type="scientific">Paramagnetospirillum marisnigri</name>
    <dbReference type="NCBI Taxonomy" id="1285242"/>
    <lineage>
        <taxon>Bacteria</taxon>
        <taxon>Pseudomonadati</taxon>
        <taxon>Pseudomonadota</taxon>
        <taxon>Alphaproteobacteria</taxon>
        <taxon>Rhodospirillales</taxon>
        <taxon>Magnetospirillaceae</taxon>
        <taxon>Paramagnetospirillum</taxon>
    </lineage>
</organism>
<reference evidence="2 3" key="1">
    <citation type="submission" date="2016-04" db="EMBL/GenBank/DDBJ databases">
        <title>Draft genome sequence of freshwater magnetotactic bacteria Magnetospirillum marisnigri SP-1 and Magnetospirillum moscoviense BB-1.</title>
        <authorList>
            <person name="Koziaeva V."/>
            <person name="Dziuba M.V."/>
            <person name="Ivanov T.M."/>
            <person name="Kuznetsov B."/>
            <person name="Grouzdev D.S."/>
        </authorList>
    </citation>
    <scope>NUCLEOTIDE SEQUENCE [LARGE SCALE GENOMIC DNA]</scope>
    <source>
        <strain evidence="2 3">SP-1</strain>
    </source>
</reference>
<dbReference type="PANTHER" id="PTHR46211">
    <property type="entry name" value="GLYCEROPHOSPHORYL DIESTER PHOSPHODIESTERASE"/>
    <property type="match status" value="1"/>
</dbReference>
<keyword evidence="3" id="KW-1185">Reference proteome</keyword>
<evidence type="ECO:0000313" key="2">
    <source>
        <dbReference type="EMBL" id="OAN52176.1"/>
    </source>
</evidence>
<dbReference type="GO" id="GO:0008081">
    <property type="term" value="F:phosphoric diester hydrolase activity"/>
    <property type="evidence" value="ECO:0007669"/>
    <property type="project" value="InterPro"/>
</dbReference>
<sequence length="239" mass="25565">MIRPPPVIGHRGAAGLAPENTLASFRQAAALGAGMVEFDARLSADGVPLVFHDDGLARTTNGVGEVAEMSWAELARLDAGAWFGADFAGEAIPRLDRVLTLCLELGLAVNMEIKPDAGREAETARVCLEAVRGAWPAEAEPPLISSFARSCLEVARDLAPAWPRGMLVETVPPDWRAEAGRLGCEAIHAEHDGLESELVAEITASGLLVMAYTVNDKQRQQDLWEMGVTAVFTDFPYSS</sequence>
<dbReference type="RefSeq" id="WP_068490951.1">
    <property type="nucleotide sequence ID" value="NZ_LWQT01000044.1"/>
</dbReference>
<gene>
    <name evidence="2" type="ORF">A6A04_00260</name>
</gene>
<dbReference type="PANTHER" id="PTHR46211:SF1">
    <property type="entry name" value="GLYCEROPHOSPHODIESTER PHOSPHODIESTERASE, CYTOPLASMIC"/>
    <property type="match status" value="1"/>
</dbReference>
<comment type="caution">
    <text evidence="2">The sequence shown here is derived from an EMBL/GenBank/DDBJ whole genome shotgun (WGS) entry which is preliminary data.</text>
</comment>
<dbReference type="SUPFAM" id="SSF51695">
    <property type="entry name" value="PLC-like phosphodiesterases"/>
    <property type="match status" value="1"/>
</dbReference>
<dbReference type="EMBL" id="LWQT01000044">
    <property type="protein sequence ID" value="OAN52176.1"/>
    <property type="molecule type" value="Genomic_DNA"/>
</dbReference>
<dbReference type="InterPro" id="IPR030395">
    <property type="entry name" value="GP_PDE_dom"/>
</dbReference>
<proteinExistence type="predicted"/>
<accession>A0A178MTP3</accession>
<dbReference type="Pfam" id="PF03009">
    <property type="entry name" value="GDPD"/>
    <property type="match status" value="1"/>
</dbReference>
<dbReference type="Gene3D" id="3.20.20.190">
    <property type="entry name" value="Phosphatidylinositol (PI) phosphodiesterase"/>
    <property type="match status" value="1"/>
</dbReference>
<feature type="domain" description="GP-PDE" evidence="1">
    <location>
        <begin position="5"/>
        <end position="239"/>
    </location>
</feature>
<dbReference type="STRING" id="1285242.A6A04_00260"/>
<dbReference type="PROSITE" id="PS51704">
    <property type="entry name" value="GP_PDE"/>
    <property type="match status" value="1"/>
</dbReference>
<name>A0A178MTP3_9PROT</name>
<evidence type="ECO:0000259" key="1">
    <source>
        <dbReference type="PROSITE" id="PS51704"/>
    </source>
</evidence>
<dbReference type="AlphaFoldDB" id="A0A178MTP3"/>
<evidence type="ECO:0000313" key="3">
    <source>
        <dbReference type="Proteomes" id="UP000078428"/>
    </source>
</evidence>
<dbReference type="GO" id="GO:0006629">
    <property type="term" value="P:lipid metabolic process"/>
    <property type="evidence" value="ECO:0007669"/>
    <property type="project" value="InterPro"/>
</dbReference>
<dbReference type="InterPro" id="IPR017946">
    <property type="entry name" value="PLC-like_Pdiesterase_TIM-brl"/>
</dbReference>
<dbReference type="OrthoDB" id="9787897at2"/>
<dbReference type="CDD" id="cd08562">
    <property type="entry name" value="GDPD_EcUgpQ_like"/>
    <property type="match status" value="1"/>
</dbReference>
<protein>
    <submittedName>
        <fullName evidence="2">Glycerophosphoryl diester phosphodiesterase</fullName>
    </submittedName>
</protein>
<dbReference type="NCBIfam" id="NF006989">
    <property type="entry name" value="PRK09454.1"/>
    <property type="match status" value="1"/>
</dbReference>
<dbReference type="Proteomes" id="UP000078428">
    <property type="component" value="Unassembled WGS sequence"/>
</dbReference>